<evidence type="ECO:0000256" key="1">
    <source>
        <dbReference type="ARBA" id="ARBA00007769"/>
    </source>
</evidence>
<sequence length="335" mass="35858">MTNIHTIALIPGDGIGKEITEAVKEVGNALGSPIAWDEVVAGQDAIDATGELIPKAVYDAIDTHKVALKGPVATPIGEGFRSVNVSLRKHYQLHTNIRPIRILGQIPALHRDVDIVLFRENTEDLYAGVEEQISPDEAHSIKIITRQATERIVTAAFEYAVANDRKKVAIVTKANIMKLSDGLFLKVAREIAAKYPQIEATEVLVDNMAMQLVMRPQQYDVVVTENLYGDILSDLMAGLIGGLGLVPGANLGDDVAIFEAVHGSAPDIAGQGIANPTAILLAFADLLDHISLQTDATRLRDALDTVLSDASNFTRDLGGELTTAAFTDKVIAALA</sequence>
<name>A0A2J9PMN8_9LACT</name>
<proteinExistence type="inferred from homology"/>
<dbReference type="Proteomes" id="UP000192813">
    <property type="component" value="Unassembled WGS sequence"/>
</dbReference>
<organism evidence="4 5">
    <name type="scientific">Aerococcus viridans</name>
    <dbReference type="NCBI Taxonomy" id="1377"/>
    <lineage>
        <taxon>Bacteria</taxon>
        <taxon>Bacillati</taxon>
        <taxon>Bacillota</taxon>
        <taxon>Bacilli</taxon>
        <taxon>Lactobacillales</taxon>
        <taxon>Aerococcaceae</taxon>
        <taxon>Aerococcus</taxon>
    </lineage>
</organism>
<dbReference type="GO" id="GO:0051287">
    <property type="term" value="F:NAD binding"/>
    <property type="evidence" value="ECO:0007669"/>
    <property type="project" value="InterPro"/>
</dbReference>
<dbReference type="SUPFAM" id="SSF53659">
    <property type="entry name" value="Isocitrate/Isopropylmalate dehydrogenase-like"/>
    <property type="match status" value="1"/>
</dbReference>
<evidence type="ECO:0000256" key="2">
    <source>
        <dbReference type="ARBA" id="ARBA00023002"/>
    </source>
</evidence>
<dbReference type="GO" id="GO:0006102">
    <property type="term" value="P:isocitrate metabolic process"/>
    <property type="evidence" value="ECO:0007669"/>
    <property type="project" value="TreeGrafter"/>
</dbReference>
<dbReference type="SMART" id="SM01329">
    <property type="entry name" value="Iso_dh"/>
    <property type="match status" value="1"/>
</dbReference>
<dbReference type="PROSITE" id="PS00470">
    <property type="entry name" value="IDH_IMDH"/>
    <property type="match status" value="1"/>
</dbReference>
<dbReference type="Pfam" id="PF00180">
    <property type="entry name" value="Iso_dh"/>
    <property type="match status" value="1"/>
</dbReference>
<evidence type="ECO:0000259" key="3">
    <source>
        <dbReference type="SMART" id="SM01329"/>
    </source>
</evidence>
<comment type="caution">
    <text evidence="4">The sequence shown here is derived from an EMBL/GenBank/DDBJ whole genome shotgun (WGS) entry which is preliminary data.</text>
</comment>
<dbReference type="InterPro" id="IPR024084">
    <property type="entry name" value="IsoPropMal-DH-like_dom"/>
</dbReference>
<comment type="similarity">
    <text evidence="1">Belongs to the isocitrate and isopropylmalate dehydrogenases family.</text>
</comment>
<gene>
    <name evidence="4" type="ORF">A6J77_004840</name>
</gene>
<evidence type="ECO:0000313" key="4">
    <source>
        <dbReference type="EMBL" id="PNL91577.1"/>
    </source>
</evidence>
<dbReference type="PANTHER" id="PTHR11835:SF34">
    <property type="entry name" value="ISOCITRATE DEHYDROGENASE [NAD] SUBUNIT ALPHA, MITOCHONDRIAL"/>
    <property type="match status" value="1"/>
</dbReference>
<protein>
    <submittedName>
        <fullName evidence="4">Isocitrate dehydrogenase</fullName>
        <ecNumber evidence="4">1.1.1.41</ecNumber>
    </submittedName>
</protein>
<feature type="domain" description="Isopropylmalate dehydrogenase-like" evidence="3">
    <location>
        <begin position="6"/>
        <end position="330"/>
    </location>
</feature>
<dbReference type="Gene3D" id="3.40.718.10">
    <property type="entry name" value="Isopropylmalate Dehydrogenase"/>
    <property type="match status" value="1"/>
</dbReference>
<dbReference type="GO" id="GO:0006099">
    <property type="term" value="P:tricarboxylic acid cycle"/>
    <property type="evidence" value="ECO:0007669"/>
    <property type="project" value="TreeGrafter"/>
</dbReference>
<dbReference type="GO" id="GO:0004449">
    <property type="term" value="F:isocitrate dehydrogenase (NAD+) activity"/>
    <property type="evidence" value="ECO:0007669"/>
    <property type="project" value="UniProtKB-EC"/>
</dbReference>
<keyword evidence="2 4" id="KW-0560">Oxidoreductase</keyword>
<reference evidence="5" key="1">
    <citation type="submission" date="2017-12" db="EMBL/GenBank/DDBJ databases">
        <title>FDA dAtabase for Regulatory Grade micrObial Sequences (FDA-ARGOS): Supporting development and validation of Infectious Disease Dx tests.</title>
        <authorList>
            <person name="Hoffmann M."/>
            <person name="Allard M."/>
            <person name="Evans P."/>
            <person name="Brown E."/>
            <person name="Tallon L."/>
            <person name="Sadzewicz L."/>
            <person name="Sengamalay N."/>
            <person name="Ott S."/>
            <person name="Godinez A."/>
            <person name="Nagaraj S."/>
            <person name="Vavikolanu K."/>
            <person name="Aluvathingal J."/>
            <person name="Nadendla S."/>
            <person name="Sichtig H."/>
        </authorList>
    </citation>
    <scope>NUCLEOTIDE SEQUENCE [LARGE SCALE GENOMIC DNA]</scope>
    <source>
        <strain evidence="5">FDAARGOS_249</strain>
    </source>
</reference>
<evidence type="ECO:0000313" key="5">
    <source>
        <dbReference type="Proteomes" id="UP000192813"/>
    </source>
</evidence>
<dbReference type="RefSeq" id="WP_083068664.1">
    <property type="nucleotide sequence ID" value="NZ_NBTM02000001.1"/>
</dbReference>
<dbReference type="AlphaFoldDB" id="A0A2J9PMN8"/>
<accession>A0A2J9PMN8</accession>
<dbReference type="PANTHER" id="PTHR11835">
    <property type="entry name" value="DECARBOXYLATING DEHYDROGENASES-ISOCITRATE, ISOPROPYLMALATE, TARTRATE"/>
    <property type="match status" value="1"/>
</dbReference>
<dbReference type="GO" id="GO:0000287">
    <property type="term" value="F:magnesium ion binding"/>
    <property type="evidence" value="ECO:0007669"/>
    <property type="project" value="InterPro"/>
</dbReference>
<dbReference type="InterPro" id="IPR019818">
    <property type="entry name" value="IsoCit/isopropylmalate_DH_CS"/>
</dbReference>
<dbReference type="EC" id="1.1.1.41" evidence="4"/>
<dbReference type="EMBL" id="NBTM02000001">
    <property type="protein sequence ID" value="PNL91577.1"/>
    <property type="molecule type" value="Genomic_DNA"/>
</dbReference>